<reference evidence="10" key="1">
    <citation type="submission" date="2016-10" db="EMBL/GenBank/DDBJ databases">
        <authorList>
            <person name="Varghese N."/>
            <person name="Submissions S."/>
        </authorList>
    </citation>
    <scope>NUCLEOTIDE SEQUENCE [LARGE SCALE GENOMIC DNA]</scope>
    <source>
        <strain evidence="10">CGMCC 1.3704</strain>
    </source>
</reference>
<protein>
    <submittedName>
        <fullName evidence="9">Spore germination protein (Amino acid permease)</fullName>
    </submittedName>
</protein>
<gene>
    <name evidence="9" type="ORF">SAMN04487936_111114</name>
</gene>
<evidence type="ECO:0000256" key="3">
    <source>
        <dbReference type="ARBA" id="ARBA00022448"/>
    </source>
</evidence>
<evidence type="ECO:0000256" key="2">
    <source>
        <dbReference type="ARBA" id="ARBA00007998"/>
    </source>
</evidence>
<keyword evidence="7 8" id="KW-0472">Membrane</keyword>
<dbReference type="PANTHER" id="PTHR34975">
    <property type="entry name" value="SPORE GERMINATION PROTEIN A2"/>
    <property type="match status" value="1"/>
</dbReference>
<evidence type="ECO:0000256" key="4">
    <source>
        <dbReference type="ARBA" id="ARBA00022544"/>
    </source>
</evidence>
<dbReference type="PANTHER" id="PTHR34975:SF2">
    <property type="entry name" value="SPORE GERMINATION PROTEIN A2"/>
    <property type="match status" value="1"/>
</dbReference>
<dbReference type="InterPro" id="IPR004761">
    <property type="entry name" value="Spore_GerAB"/>
</dbReference>
<feature type="transmembrane region" description="Helical" evidence="8">
    <location>
        <begin position="12"/>
        <end position="34"/>
    </location>
</feature>
<evidence type="ECO:0000256" key="5">
    <source>
        <dbReference type="ARBA" id="ARBA00022692"/>
    </source>
</evidence>
<feature type="transmembrane region" description="Helical" evidence="8">
    <location>
        <begin position="46"/>
        <end position="65"/>
    </location>
</feature>
<evidence type="ECO:0000256" key="7">
    <source>
        <dbReference type="ARBA" id="ARBA00023136"/>
    </source>
</evidence>
<feature type="transmembrane region" description="Helical" evidence="8">
    <location>
        <begin position="122"/>
        <end position="139"/>
    </location>
</feature>
<evidence type="ECO:0000313" key="9">
    <source>
        <dbReference type="EMBL" id="SFK33770.1"/>
    </source>
</evidence>
<feature type="transmembrane region" description="Helical" evidence="8">
    <location>
        <begin position="272"/>
        <end position="297"/>
    </location>
</feature>
<organism evidence="9 10">
    <name type="scientific">Halobacillus dabanensis</name>
    <dbReference type="NCBI Taxonomy" id="240302"/>
    <lineage>
        <taxon>Bacteria</taxon>
        <taxon>Bacillati</taxon>
        <taxon>Bacillota</taxon>
        <taxon>Bacilli</taxon>
        <taxon>Bacillales</taxon>
        <taxon>Bacillaceae</taxon>
        <taxon>Halobacillus</taxon>
    </lineage>
</organism>
<comment type="subcellular location">
    <subcellularLocation>
        <location evidence="1">Membrane</location>
        <topology evidence="1">Multi-pass membrane protein</topology>
    </subcellularLocation>
</comment>
<evidence type="ECO:0000256" key="1">
    <source>
        <dbReference type="ARBA" id="ARBA00004141"/>
    </source>
</evidence>
<keyword evidence="6 8" id="KW-1133">Transmembrane helix</keyword>
<sequence length="365" mass="42198">MKGMTTVQDSSKISPFLVLYLIVSTQVGVGVLGFQKYIVEGMGYDAWMAIILAGLIVHLYIYMIYSIMRKADMDIIELNHVLFGKWIGNLINLVFILYLLILSLTVLRTYIEVVQVWMFRNLNTWIIAFFILLLVLFVIKGGFRSVVGICFLSVLLPSFLILTLYFPLQFAHFGNLLPIGDFTMKELVISTRNMVLSYLGFELLFFFYPFIKNGEKSQKWAHLGNFVTVSIYLVIGIVSFAYFAEPYIKEAEWATLTLWKVVELPFLARFEYIGVTTWLFIILPILCLWLWAASRGVKHMIPKLKQKRILYIMVAVILVSSGLFQTREEISFLNTLSSRVGFYFLGFYIPLLYIIMLVKKEVRKS</sequence>
<dbReference type="RefSeq" id="WP_075037757.1">
    <property type="nucleotide sequence ID" value="NZ_FOSB01000011.1"/>
</dbReference>
<dbReference type="GO" id="GO:0009847">
    <property type="term" value="P:spore germination"/>
    <property type="evidence" value="ECO:0007669"/>
    <property type="project" value="InterPro"/>
</dbReference>
<feature type="transmembrane region" description="Helical" evidence="8">
    <location>
        <begin position="309"/>
        <end position="325"/>
    </location>
</feature>
<dbReference type="GO" id="GO:0016020">
    <property type="term" value="C:membrane"/>
    <property type="evidence" value="ECO:0007669"/>
    <property type="project" value="UniProtKB-SubCell"/>
</dbReference>
<dbReference type="Proteomes" id="UP000183557">
    <property type="component" value="Unassembled WGS sequence"/>
</dbReference>
<feature type="transmembrane region" description="Helical" evidence="8">
    <location>
        <begin position="223"/>
        <end position="244"/>
    </location>
</feature>
<evidence type="ECO:0000256" key="8">
    <source>
        <dbReference type="SAM" id="Phobius"/>
    </source>
</evidence>
<evidence type="ECO:0000256" key="6">
    <source>
        <dbReference type="ARBA" id="ARBA00022989"/>
    </source>
</evidence>
<dbReference type="NCBIfam" id="TIGR00912">
    <property type="entry name" value="2A0309"/>
    <property type="match status" value="1"/>
</dbReference>
<feature type="transmembrane region" description="Helical" evidence="8">
    <location>
        <begin position="86"/>
        <end position="110"/>
    </location>
</feature>
<keyword evidence="3" id="KW-0813">Transport</keyword>
<keyword evidence="10" id="KW-1185">Reference proteome</keyword>
<dbReference type="Pfam" id="PF03845">
    <property type="entry name" value="Spore_permease"/>
    <property type="match status" value="1"/>
</dbReference>
<name>A0A1I3YPS2_HALDA</name>
<keyword evidence="4" id="KW-0309">Germination</keyword>
<feature type="transmembrane region" description="Helical" evidence="8">
    <location>
        <begin position="194"/>
        <end position="211"/>
    </location>
</feature>
<feature type="transmembrane region" description="Helical" evidence="8">
    <location>
        <begin position="340"/>
        <end position="358"/>
    </location>
</feature>
<comment type="similarity">
    <text evidence="2">Belongs to the amino acid-polyamine-organocation (APC) superfamily. Spore germination protein (SGP) (TC 2.A.3.9) family.</text>
</comment>
<keyword evidence="5 8" id="KW-0812">Transmembrane</keyword>
<feature type="transmembrane region" description="Helical" evidence="8">
    <location>
        <begin position="146"/>
        <end position="168"/>
    </location>
</feature>
<dbReference type="AlphaFoldDB" id="A0A1I3YPS2"/>
<dbReference type="EMBL" id="FOSB01000011">
    <property type="protein sequence ID" value="SFK33770.1"/>
    <property type="molecule type" value="Genomic_DNA"/>
</dbReference>
<evidence type="ECO:0000313" key="10">
    <source>
        <dbReference type="Proteomes" id="UP000183557"/>
    </source>
</evidence>
<accession>A0A1I3YPS2</accession>
<proteinExistence type="inferred from homology"/>